<dbReference type="Pfam" id="PF07690">
    <property type="entry name" value="MFS_1"/>
    <property type="match status" value="1"/>
</dbReference>
<feature type="transmembrane region" description="Helical" evidence="6">
    <location>
        <begin position="415"/>
        <end position="433"/>
    </location>
</feature>
<comment type="subcellular location">
    <subcellularLocation>
        <location evidence="1">Membrane</location>
        <topology evidence="1">Multi-pass membrane protein</topology>
    </subcellularLocation>
</comment>
<feature type="transmembrane region" description="Helical" evidence="6">
    <location>
        <begin position="151"/>
        <end position="175"/>
    </location>
</feature>
<dbReference type="AlphaFoldDB" id="A0A1B8GSB6"/>
<evidence type="ECO:0000313" key="9">
    <source>
        <dbReference type="Proteomes" id="UP000091956"/>
    </source>
</evidence>
<dbReference type="GO" id="GO:0022857">
    <property type="term" value="F:transmembrane transporter activity"/>
    <property type="evidence" value="ECO:0007669"/>
    <property type="project" value="InterPro"/>
</dbReference>
<dbReference type="InterPro" id="IPR020846">
    <property type="entry name" value="MFS_dom"/>
</dbReference>
<feature type="transmembrane region" description="Helical" evidence="6">
    <location>
        <begin position="187"/>
        <end position="208"/>
    </location>
</feature>
<keyword evidence="9" id="KW-1185">Reference proteome</keyword>
<feature type="transmembrane region" description="Helical" evidence="6">
    <location>
        <begin position="445"/>
        <end position="470"/>
    </location>
</feature>
<dbReference type="EMBL" id="KV460215">
    <property type="protein sequence ID" value="OBT98729.1"/>
    <property type="molecule type" value="Genomic_DNA"/>
</dbReference>
<dbReference type="InterPro" id="IPR011701">
    <property type="entry name" value="MFS"/>
</dbReference>
<proteinExistence type="predicted"/>
<dbReference type="Proteomes" id="UP000091956">
    <property type="component" value="Unassembled WGS sequence"/>
</dbReference>
<evidence type="ECO:0000256" key="6">
    <source>
        <dbReference type="SAM" id="Phobius"/>
    </source>
</evidence>
<gene>
    <name evidence="8" type="ORF">VE01_03313</name>
</gene>
<dbReference type="PROSITE" id="PS50850">
    <property type="entry name" value="MFS"/>
    <property type="match status" value="1"/>
</dbReference>
<keyword evidence="5 6" id="KW-0472">Membrane</keyword>
<evidence type="ECO:0000313" key="8">
    <source>
        <dbReference type="EMBL" id="OBT98729.1"/>
    </source>
</evidence>
<evidence type="ECO:0000256" key="3">
    <source>
        <dbReference type="ARBA" id="ARBA00022692"/>
    </source>
</evidence>
<evidence type="ECO:0000256" key="1">
    <source>
        <dbReference type="ARBA" id="ARBA00004141"/>
    </source>
</evidence>
<dbReference type="OrthoDB" id="2250022at2759"/>
<reference evidence="9" key="2">
    <citation type="journal article" date="2018" name="Nat. Commun.">
        <title>Extreme sensitivity to ultraviolet light in the fungal pathogen causing white-nose syndrome of bats.</title>
        <authorList>
            <person name="Palmer J.M."/>
            <person name="Drees K.P."/>
            <person name="Foster J.T."/>
            <person name="Lindner D.L."/>
        </authorList>
    </citation>
    <scope>NUCLEOTIDE SEQUENCE [LARGE SCALE GENOMIC DNA]</scope>
    <source>
        <strain evidence="9">UAMH 10579</strain>
    </source>
</reference>
<feature type="transmembrane region" description="Helical" evidence="6">
    <location>
        <begin position="220"/>
        <end position="242"/>
    </location>
</feature>
<evidence type="ECO:0000256" key="5">
    <source>
        <dbReference type="ARBA" id="ARBA00023136"/>
    </source>
</evidence>
<accession>A0A1B8GSB6</accession>
<dbReference type="RefSeq" id="XP_018132462.1">
    <property type="nucleotide sequence ID" value="XM_018272808.1"/>
</dbReference>
<feature type="transmembrane region" description="Helical" evidence="6">
    <location>
        <begin position="95"/>
        <end position="114"/>
    </location>
</feature>
<feature type="transmembrane region" description="Helical" evidence="6">
    <location>
        <begin position="126"/>
        <end position="145"/>
    </location>
</feature>
<feature type="domain" description="Major facilitator superfamily (MFS) profile" evidence="7">
    <location>
        <begin position="60"/>
        <end position="474"/>
    </location>
</feature>
<evidence type="ECO:0000256" key="4">
    <source>
        <dbReference type="ARBA" id="ARBA00022989"/>
    </source>
</evidence>
<dbReference type="FunFam" id="1.20.1250.20:FF:000013">
    <property type="entry name" value="MFS general substrate transporter"/>
    <property type="match status" value="1"/>
</dbReference>
<feature type="transmembrane region" description="Helical" evidence="6">
    <location>
        <begin position="291"/>
        <end position="312"/>
    </location>
</feature>
<feature type="transmembrane region" description="Helical" evidence="6">
    <location>
        <begin position="60"/>
        <end position="83"/>
    </location>
</feature>
<dbReference type="InterPro" id="IPR036259">
    <property type="entry name" value="MFS_trans_sf"/>
</dbReference>
<feature type="transmembrane region" description="Helical" evidence="6">
    <location>
        <begin position="382"/>
        <end position="403"/>
    </location>
</feature>
<dbReference type="PANTHER" id="PTHR43791">
    <property type="entry name" value="PERMEASE-RELATED"/>
    <property type="match status" value="1"/>
</dbReference>
<name>A0A1B8GSB6_9PEZI</name>
<dbReference type="PANTHER" id="PTHR43791:SF20">
    <property type="entry name" value="TRANSPORTER, PUTATIVE (AFU_ORTHOLOGUE AFUA_3G14670)-RELATED"/>
    <property type="match status" value="1"/>
</dbReference>
<dbReference type="GeneID" id="28836699"/>
<keyword evidence="3 6" id="KW-0812">Transmembrane</keyword>
<evidence type="ECO:0000259" key="7">
    <source>
        <dbReference type="PROSITE" id="PS50850"/>
    </source>
</evidence>
<dbReference type="FunFam" id="1.20.1250.20:FF:000057">
    <property type="entry name" value="MFS general substrate transporter"/>
    <property type="match status" value="1"/>
</dbReference>
<keyword evidence="2" id="KW-0813">Transport</keyword>
<sequence length="505" mass="56224">MSKIDVHDVQLVETVTTTSDEKPLAAVDIRVPLPSELIHLSLEEQDILEKHIVKKMDRRLMPIIIVMFWLNILDRNSIANAKIAGLPKDLNMNNAQYNTCLLIFYVGYVLTQLPSNAILPMVRPSIYIPLVTCAWGLMSMAQGFLHNFQSIMVVRFFIGVLEGPFFPGVIFLLSCWYKKEELVKRIAFLYAGNILSSCFGGLIAAGIIGGMEGVGGYAAWRWLFIIEGLVTVAVGILAMFLFPDYPRTTRWLTKEEGLFAEWRLANEVAGIVDEDSSGIWWGVSQALRDPLTYLFTFMQMMLTTGQSFTYFLPSIIKTLGYNNTITLLLTAPPYAVAFLGSVALAYSSSKRKEFCMHICFPLIISVIGNILAMTVNGTGGRYFAIFLMAFGVYVVYNVNYAWVSSSIPRPRAKRAASLAIINLMSGGATHFYTSYLFPDSDAPRYYMGGSALTVAVFFCAMTAITIRFYLARLNKKIEAAGGDAEAALRANKGHTETMKAFKYQL</sequence>
<keyword evidence="4 6" id="KW-1133">Transmembrane helix</keyword>
<reference evidence="8 9" key="1">
    <citation type="submission" date="2016-03" db="EMBL/GenBank/DDBJ databases">
        <title>Comparative genomics of Pseudogymnoascus destructans, the fungus causing white-nose syndrome of bats.</title>
        <authorList>
            <person name="Palmer J.M."/>
            <person name="Drees K.P."/>
            <person name="Foster J.T."/>
            <person name="Lindner D.L."/>
        </authorList>
    </citation>
    <scope>NUCLEOTIDE SEQUENCE [LARGE SCALE GENOMIC DNA]</scope>
    <source>
        <strain evidence="8 9">UAMH 10579</strain>
    </source>
</reference>
<dbReference type="GO" id="GO:0016020">
    <property type="term" value="C:membrane"/>
    <property type="evidence" value="ECO:0007669"/>
    <property type="project" value="UniProtKB-SubCell"/>
</dbReference>
<evidence type="ECO:0000256" key="2">
    <source>
        <dbReference type="ARBA" id="ARBA00022448"/>
    </source>
</evidence>
<feature type="transmembrane region" description="Helical" evidence="6">
    <location>
        <begin position="358"/>
        <end position="376"/>
    </location>
</feature>
<dbReference type="SUPFAM" id="SSF103473">
    <property type="entry name" value="MFS general substrate transporter"/>
    <property type="match status" value="1"/>
</dbReference>
<feature type="transmembrane region" description="Helical" evidence="6">
    <location>
        <begin position="324"/>
        <end position="346"/>
    </location>
</feature>
<organism evidence="8 9">
    <name type="scientific">Pseudogymnoascus verrucosus</name>
    <dbReference type="NCBI Taxonomy" id="342668"/>
    <lineage>
        <taxon>Eukaryota</taxon>
        <taxon>Fungi</taxon>
        <taxon>Dikarya</taxon>
        <taxon>Ascomycota</taxon>
        <taxon>Pezizomycotina</taxon>
        <taxon>Leotiomycetes</taxon>
        <taxon>Thelebolales</taxon>
        <taxon>Thelebolaceae</taxon>
        <taxon>Pseudogymnoascus</taxon>
    </lineage>
</organism>
<dbReference type="Gene3D" id="1.20.1250.20">
    <property type="entry name" value="MFS general substrate transporter like domains"/>
    <property type="match status" value="1"/>
</dbReference>
<protein>
    <recommendedName>
        <fullName evidence="7">Major facilitator superfamily (MFS) profile domain-containing protein</fullName>
    </recommendedName>
</protein>